<dbReference type="InterPro" id="IPR008628">
    <property type="entry name" value="GPP34-like"/>
</dbReference>
<dbReference type="EMBL" id="JACCFO010000001">
    <property type="protein sequence ID" value="NYI97080.1"/>
    <property type="molecule type" value="Genomic_DNA"/>
</dbReference>
<evidence type="ECO:0000256" key="3">
    <source>
        <dbReference type="ARBA" id="ARBA00023121"/>
    </source>
</evidence>
<evidence type="ECO:0000256" key="4">
    <source>
        <dbReference type="ARBA" id="ARBA00023136"/>
    </source>
</evidence>
<dbReference type="RefSeq" id="WP_179768365.1">
    <property type="nucleotide sequence ID" value="NZ_JACCFO010000001.1"/>
</dbReference>
<reference evidence="5 6" key="1">
    <citation type="submission" date="2020-07" db="EMBL/GenBank/DDBJ databases">
        <title>Sequencing the genomes of 1000 actinobacteria strains.</title>
        <authorList>
            <person name="Klenk H.-P."/>
        </authorList>
    </citation>
    <scope>NUCLEOTIDE SEQUENCE [LARGE SCALE GENOMIC DNA]</scope>
    <source>
        <strain evidence="5 6">DSM 45927</strain>
    </source>
</reference>
<evidence type="ECO:0000256" key="2">
    <source>
        <dbReference type="ARBA" id="ARBA00023034"/>
    </source>
</evidence>
<comment type="subcellular location">
    <subcellularLocation>
        <location evidence="1">Golgi apparatus membrane</location>
        <topology evidence="1">Peripheral membrane protein</topology>
        <orientation evidence="1">Cytoplasmic side</orientation>
    </subcellularLocation>
</comment>
<dbReference type="Pfam" id="PF05719">
    <property type="entry name" value="GPP34"/>
    <property type="match status" value="1"/>
</dbReference>
<organism evidence="5 6">
    <name type="scientific">Streptomonospora nanhaiensis</name>
    <dbReference type="NCBI Taxonomy" id="1323731"/>
    <lineage>
        <taxon>Bacteria</taxon>
        <taxon>Bacillati</taxon>
        <taxon>Actinomycetota</taxon>
        <taxon>Actinomycetes</taxon>
        <taxon>Streptosporangiales</taxon>
        <taxon>Nocardiopsidaceae</taxon>
        <taxon>Streptomonospora</taxon>
    </lineage>
</organism>
<proteinExistence type="predicted"/>
<protein>
    <recommendedName>
        <fullName evidence="7">GPP34 family phosphoprotein</fullName>
    </recommendedName>
</protein>
<comment type="caution">
    <text evidence="5">The sequence shown here is derived from an EMBL/GenBank/DDBJ whole genome shotgun (WGS) entry which is preliminary data.</text>
</comment>
<keyword evidence="4" id="KW-0472">Membrane</keyword>
<dbReference type="Gene3D" id="1.10.3630.10">
    <property type="entry name" value="yeast vps74-n-term truncation variant domain like"/>
    <property type="match status" value="1"/>
</dbReference>
<keyword evidence="3" id="KW-0446">Lipid-binding</keyword>
<dbReference type="GO" id="GO:0005737">
    <property type="term" value="C:cytoplasm"/>
    <property type="evidence" value="ECO:0007669"/>
    <property type="project" value="UniProtKB-ARBA"/>
</dbReference>
<dbReference type="GO" id="GO:0070273">
    <property type="term" value="F:phosphatidylinositol-4-phosphate binding"/>
    <property type="evidence" value="ECO:0007669"/>
    <property type="project" value="InterPro"/>
</dbReference>
<sequence length="222" mass="23885">MDPHSSTGGHAAPTLPERLYLLSYDLDRDRLDPYSGLYRHALLRGAALAELSLRGLLADQDGKAARRGGDGEPEDPLLARVLAEVPWDRPRRWTGLVMREPGAAERTVRERLAEAGVITVRTRRLLGVVPLRTVTPLRPDEIRPLRERVRAAVLGGDPAAAPVEDAVLASLAVEGDVGSVFTGRERRANRHAIAALHAHVDAAVPGVRAAVRVVVTNARSGG</sequence>
<evidence type="ECO:0008006" key="7">
    <source>
        <dbReference type="Google" id="ProtNLM"/>
    </source>
</evidence>
<keyword evidence="6" id="KW-1185">Reference proteome</keyword>
<evidence type="ECO:0000313" key="5">
    <source>
        <dbReference type="EMBL" id="NYI97080.1"/>
    </source>
</evidence>
<dbReference type="GO" id="GO:0012505">
    <property type="term" value="C:endomembrane system"/>
    <property type="evidence" value="ECO:0007669"/>
    <property type="project" value="UniProtKB-ARBA"/>
</dbReference>
<accession>A0A853BQ08</accession>
<dbReference type="InterPro" id="IPR038261">
    <property type="entry name" value="GPP34-like_sf"/>
</dbReference>
<name>A0A853BQ08_9ACTN</name>
<dbReference type="Proteomes" id="UP000575985">
    <property type="component" value="Unassembled WGS sequence"/>
</dbReference>
<keyword evidence="2" id="KW-0333">Golgi apparatus</keyword>
<evidence type="ECO:0000256" key="1">
    <source>
        <dbReference type="ARBA" id="ARBA00004255"/>
    </source>
</evidence>
<dbReference type="AlphaFoldDB" id="A0A853BQ08"/>
<gene>
    <name evidence="5" type="ORF">HNR12_003357</name>
</gene>
<evidence type="ECO:0000313" key="6">
    <source>
        <dbReference type="Proteomes" id="UP000575985"/>
    </source>
</evidence>